<evidence type="ECO:0000256" key="4">
    <source>
        <dbReference type="ARBA" id="ARBA00023054"/>
    </source>
</evidence>
<sequence>MQSKKKQAGAAVGFFFSDLSSVLFNNNDLLFASIQSRYISSVKSELFRFSVAKSLLLSSEEKSELLSAFSFQIVVVRITCVAFDFLCITLMNTVLRKHLFIVVELSGMSSTNGTVGHIVSASSGMSSNLHISSEETCSEKAPFISQTSEVLRSTAFRDFLKENNTSSWCTDSLSDFLEYPENSPIQSSNLQIMPCEDVGKPNDWQDWADQLITEDDGVTPNWNEILVDTAVADQIPKMECHAGKSSRTSLTLQVNSLVPASPGETCSPVTPSPGGSQSKPRMRWTPELHEAFVEAVSKLGGSERATPKGVLKLMKVDGLTIYHVKSHLQKYRTARYKPEPSSQGPSEKKPTPLQELSSLDLKTSSEITEALRLQVEVQKRLHEQLEIQKNLQMRIEEQGRYLQMIFEKQCKFGIDSFQPASSAPEKSETELTNEISSSPARTKTESDPVKVGSPSSDNQKVELDPSESQPSKRAKLNESSSTESS</sequence>
<feature type="domain" description="HTH myb-type" evidence="8">
    <location>
        <begin position="276"/>
        <end position="336"/>
    </location>
</feature>
<protein>
    <recommendedName>
        <fullName evidence="8">HTH myb-type domain-containing protein</fullName>
    </recommendedName>
</protein>
<dbReference type="AlphaFoldDB" id="A0AAD8NE86"/>
<feature type="compositionally biased region" description="Polar residues" evidence="7">
    <location>
        <begin position="430"/>
        <end position="441"/>
    </location>
</feature>
<evidence type="ECO:0000256" key="1">
    <source>
        <dbReference type="ARBA" id="ARBA00004123"/>
    </source>
</evidence>
<dbReference type="InterPro" id="IPR017930">
    <property type="entry name" value="Myb_dom"/>
</dbReference>
<accession>A0AAD8NE86</accession>
<dbReference type="Proteomes" id="UP001229421">
    <property type="component" value="Unassembled WGS sequence"/>
</dbReference>
<evidence type="ECO:0000256" key="3">
    <source>
        <dbReference type="ARBA" id="ARBA00023015"/>
    </source>
</evidence>
<feature type="compositionally biased region" description="Polar residues" evidence="7">
    <location>
        <begin position="267"/>
        <end position="279"/>
    </location>
</feature>
<keyword evidence="10" id="KW-1185">Reference proteome</keyword>
<keyword evidence="3" id="KW-0805">Transcription regulation</keyword>
<comment type="caution">
    <text evidence="9">The sequence shown here is derived from an EMBL/GenBank/DDBJ whole genome shotgun (WGS) entry which is preliminary data.</text>
</comment>
<dbReference type="InterPro" id="IPR006447">
    <property type="entry name" value="Myb_dom_plants"/>
</dbReference>
<dbReference type="GO" id="GO:0005634">
    <property type="term" value="C:nucleus"/>
    <property type="evidence" value="ECO:0007669"/>
    <property type="project" value="UniProtKB-SubCell"/>
</dbReference>
<feature type="region of interest" description="Disordered" evidence="7">
    <location>
        <begin position="417"/>
        <end position="485"/>
    </location>
</feature>
<keyword evidence="6" id="KW-0539">Nucleus</keyword>
<feature type="region of interest" description="Disordered" evidence="7">
    <location>
        <begin position="259"/>
        <end position="281"/>
    </location>
</feature>
<keyword evidence="5" id="KW-0804">Transcription</keyword>
<dbReference type="InterPro" id="IPR001005">
    <property type="entry name" value="SANT/Myb"/>
</dbReference>
<name>A0AAD8NE86_TARER</name>
<dbReference type="SUPFAM" id="SSF46689">
    <property type="entry name" value="Homeodomain-like"/>
    <property type="match status" value="1"/>
</dbReference>
<comment type="subcellular location">
    <subcellularLocation>
        <location evidence="1">Nucleus</location>
    </subcellularLocation>
</comment>
<organism evidence="9 10">
    <name type="scientific">Tagetes erecta</name>
    <name type="common">African marigold</name>
    <dbReference type="NCBI Taxonomy" id="13708"/>
    <lineage>
        <taxon>Eukaryota</taxon>
        <taxon>Viridiplantae</taxon>
        <taxon>Streptophyta</taxon>
        <taxon>Embryophyta</taxon>
        <taxon>Tracheophyta</taxon>
        <taxon>Spermatophyta</taxon>
        <taxon>Magnoliopsida</taxon>
        <taxon>eudicotyledons</taxon>
        <taxon>Gunneridae</taxon>
        <taxon>Pentapetalae</taxon>
        <taxon>asterids</taxon>
        <taxon>campanulids</taxon>
        <taxon>Asterales</taxon>
        <taxon>Asteraceae</taxon>
        <taxon>Asteroideae</taxon>
        <taxon>Heliantheae alliance</taxon>
        <taxon>Tageteae</taxon>
        <taxon>Tagetes</taxon>
    </lineage>
</organism>
<dbReference type="Gene3D" id="1.10.10.60">
    <property type="entry name" value="Homeodomain-like"/>
    <property type="match status" value="1"/>
</dbReference>
<dbReference type="GO" id="GO:0003677">
    <property type="term" value="F:DNA binding"/>
    <property type="evidence" value="ECO:0007669"/>
    <property type="project" value="InterPro"/>
</dbReference>
<dbReference type="EMBL" id="JAUHHV010000009">
    <property type="protein sequence ID" value="KAK1412635.1"/>
    <property type="molecule type" value="Genomic_DNA"/>
</dbReference>
<evidence type="ECO:0000256" key="2">
    <source>
        <dbReference type="ARBA" id="ARBA00006783"/>
    </source>
</evidence>
<evidence type="ECO:0000256" key="5">
    <source>
        <dbReference type="ARBA" id="ARBA00023163"/>
    </source>
</evidence>
<dbReference type="InterPro" id="IPR046955">
    <property type="entry name" value="PHR1-like"/>
</dbReference>
<evidence type="ECO:0000256" key="7">
    <source>
        <dbReference type="SAM" id="MobiDB-lite"/>
    </source>
</evidence>
<evidence type="ECO:0000313" key="9">
    <source>
        <dbReference type="EMBL" id="KAK1412635.1"/>
    </source>
</evidence>
<evidence type="ECO:0000259" key="8">
    <source>
        <dbReference type="PROSITE" id="PS51294"/>
    </source>
</evidence>
<dbReference type="Pfam" id="PF00249">
    <property type="entry name" value="Myb_DNA-binding"/>
    <property type="match status" value="1"/>
</dbReference>
<dbReference type="PROSITE" id="PS51294">
    <property type="entry name" value="HTH_MYB"/>
    <property type="match status" value="1"/>
</dbReference>
<reference evidence="9" key="1">
    <citation type="journal article" date="2023" name="bioRxiv">
        <title>Improved chromosome-level genome assembly for marigold (Tagetes erecta).</title>
        <authorList>
            <person name="Jiang F."/>
            <person name="Yuan L."/>
            <person name="Wang S."/>
            <person name="Wang H."/>
            <person name="Xu D."/>
            <person name="Wang A."/>
            <person name="Fan W."/>
        </authorList>
    </citation>
    <scope>NUCLEOTIDE SEQUENCE</scope>
    <source>
        <strain evidence="9">WSJ</strain>
        <tissue evidence="9">Leaf</tissue>
    </source>
</reference>
<proteinExistence type="inferred from homology"/>
<dbReference type="GO" id="GO:0003700">
    <property type="term" value="F:DNA-binding transcription factor activity"/>
    <property type="evidence" value="ECO:0007669"/>
    <property type="project" value="InterPro"/>
</dbReference>
<feature type="region of interest" description="Disordered" evidence="7">
    <location>
        <begin position="334"/>
        <end position="358"/>
    </location>
</feature>
<dbReference type="InterPro" id="IPR025756">
    <property type="entry name" value="Myb_CC_LHEQLE"/>
</dbReference>
<dbReference type="PANTHER" id="PTHR31499">
    <property type="entry name" value="MYB FAMILY TRANSCRIPTION FACTOR PHL11"/>
    <property type="match status" value="1"/>
</dbReference>
<dbReference type="Pfam" id="PF14379">
    <property type="entry name" value="Myb_CC_LHEQLE"/>
    <property type="match status" value="1"/>
</dbReference>
<comment type="similarity">
    <text evidence="2">Belongs to the MYB-CC family.</text>
</comment>
<feature type="compositionally biased region" description="Polar residues" evidence="7">
    <location>
        <begin position="466"/>
        <end position="485"/>
    </location>
</feature>
<dbReference type="FunFam" id="1.10.10.60:FF:000002">
    <property type="entry name" value="Myb family transcription factor"/>
    <property type="match status" value="1"/>
</dbReference>
<evidence type="ECO:0000313" key="10">
    <source>
        <dbReference type="Proteomes" id="UP001229421"/>
    </source>
</evidence>
<evidence type="ECO:0000256" key="6">
    <source>
        <dbReference type="ARBA" id="ARBA00023242"/>
    </source>
</evidence>
<keyword evidence="4" id="KW-0175">Coiled coil</keyword>
<dbReference type="NCBIfam" id="TIGR01557">
    <property type="entry name" value="myb_SHAQKYF"/>
    <property type="match status" value="1"/>
</dbReference>
<dbReference type="InterPro" id="IPR009057">
    <property type="entry name" value="Homeodomain-like_sf"/>
</dbReference>
<dbReference type="PANTHER" id="PTHR31499:SF80">
    <property type="entry name" value="HTH MYB-TYPE DOMAIN-CONTAINING PROTEIN"/>
    <property type="match status" value="1"/>
</dbReference>
<gene>
    <name evidence="9" type="ORF">QVD17_34035</name>
</gene>